<organism evidence="1 2">
    <name type="scientific">Thermomonas beijingensis</name>
    <dbReference type="NCBI Taxonomy" id="2872701"/>
    <lineage>
        <taxon>Bacteria</taxon>
        <taxon>Pseudomonadati</taxon>
        <taxon>Pseudomonadota</taxon>
        <taxon>Gammaproteobacteria</taxon>
        <taxon>Lysobacterales</taxon>
        <taxon>Lysobacteraceae</taxon>
        <taxon>Thermomonas</taxon>
    </lineage>
</organism>
<dbReference type="InterPro" id="IPR045389">
    <property type="entry name" value="DUF6522"/>
</dbReference>
<keyword evidence="2" id="KW-1185">Reference proteome</keyword>
<dbReference type="EMBL" id="JAIQDJ010000002">
    <property type="protein sequence ID" value="MBZ4186167.1"/>
    <property type="molecule type" value="Genomic_DNA"/>
</dbReference>
<reference evidence="1" key="1">
    <citation type="submission" date="2021-09" db="EMBL/GenBank/DDBJ databases">
        <authorList>
            <person name="Wu T."/>
            <person name="Guo S.Z."/>
        </authorList>
    </citation>
    <scope>NUCLEOTIDE SEQUENCE</scope>
    <source>
        <strain evidence="1">RSS-23</strain>
    </source>
</reference>
<gene>
    <name evidence="1" type="ORF">K7B09_07490</name>
</gene>
<dbReference type="RefSeq" id="WP_223628451.1">
    <property type="nucleotide sequence ID" value="NZ_JAIQDJ010000002.1"/>
</dbReference>
<evidence type="ECO:0000313" key="1">
    <source>
        <dbReference type="EMBL" id="MBZ4186167.1"/>
    </source>
</evidence>
<dbReference type="Pfam" id="PF20132">
    <property type="entry name" value="DUF6522"/>
    <property type="match status" value="1"/>
</dbReference>
<comment type="caution">
    <text evidence="1">The sequence shown here is derived from an EMBL/GenBank/DDBJ whole genome shotgun (WGS) entry which is preliminary data.</text>
</comment>
<accession>A0ABS7TEB1</accession>
<dbReference type="Proteomes" id="UP001430290">
    <property type="component" value="Unassembled WGS sequence"/>
</dbReference>
<evidence type="ECO:0000313" key="2">
    <source>
        <dbReference type="Proteomes" id="UP001430290"/>
    </source>
</evidence>
<sequence length="113" mass="12573">MSALQLTRISAGIDLNAETHPMQARTSPKAIPIELNPKLEIEIEAAPIATALELPVDMFLQLLKQHKINQLCERGTGEDAGLYRASFYHAGKRVRVVLDRDGQLQGDVELRTR</sequence>
<protein>
    <submittedName>
        <fullName evidence="1">Uncharacterized protein</fullName>
    </submittedName>
</protein>
<proteinExistence type="predicted"/>
<name>A0ABS7TEB1_9GAMM</name>